<dbReference type="NCBIfam" id="TIGR01537">
    <property type="entry name" value="portal_HK97"/>
    <property type="match status" value="1"/>
</dbReference>
<sequence length="410" mass="44203">MTDPQFIEWVTGGQGDSAAPLTESTAMTLSAFYRGCMVISSSIAGLPLRTLRDVEGSRTRVSSLFDNPGALVGLQPFNWKQIQVLHLILWGDAFLQHIYNQAGALVALRPIHPGCVKVEWSNKAVGGKLYSFRGEDGKKVELDATGMTQIMGPSLDGLRGMSVLTLARMSLGGALSAEKAAGKMWRNGMMIAGMVSPDEDVDPEDAKADADELNAQLGGVENAGKIRAVNRRLKFTPWTMKASDAQFLESRQFGIQEVARWLGVPANLLMDPGSVSTWGTGVEIQNRGLARFTLTAYTIPMQEAYTAIIKGERFTEFDFAGLERGSPQEEISLLLMQVKEGVLSKEEYRRIRNMGPMDPTHTFVGGAAPEPAEPSPVDALRIPLQAQAPVEPANHAMALAGGIAETGALS</sequence>
<dbReference type="InterPro" id="IPR006944">
    <property type="entry name" value="Phage/GTA_portal"/>
</dbReference>
<dbReference type="Gene3D" id="1.20.1270.210">
    <property type="match status" value="1"/>
</dbReference>
<gene>
    <name evidence="1" type="primary">B</name>
    <name evidence="1" type="ORF">Rhe02_55590</name>
</gene>
<dbReference type="Pfam" id="PF04860">
    <property type="entry name" value="Phage_portal"/>
    <property type="match status" value="1"/>
</dbReference>
<comment type="caution">
    <text evidence="1">The sequence shown here is derived from an EMBL/GenBank/DDBJ whole genome shotgun (WGS) entry which is preliminary data.</text>
</comment>
<dbReference type="Gene3D" id="3.30.1120.70">
    <property type="match status" value="1"/>
</dbReference>
<keyword evidence="2" id="KW-1185">Reference proteome</keyword>
<dbReference type="Gene3D" id="3.40.140.120">
    <property type="match status" value="1"/>
</dbReference>
<reference evidence="1" key="1">
    <citation type="submission" date="2021-01" db="EMBL/GenBank/DDBJ databases">
        <title>Whole genome shotgun sequence of Rhizocola hellebori NBRC 109834.</title>
        <authorList>
            <person name="Komaki H."/>
            <person name="Tamura T."/>
        </authorList>
    </citation>
    <scope>NUCLEOTIDE SEQUENCE</scope>
    <source>
        <strain evidence="1">NBRC 109834</strain>
    </source>
</reference>
<proteinExistence type="predicted"/>
<evidence type="ECO:0000313" key="2">
    <source>
        <dbReference type="Proteomes" id="UP000612899"/>
    </source>
</evidence>
<dbReference type="AlphaFoldDB" id="A0A8J3QD73"/>
<accession>A0A8J3QD73</accession>
<evidence type="ECO:0000313" key="1">
    <source>
        <dbReference type="EMBL" id="GIH07492.1"/>
    </source>
</evidence>
<dbReference type="InterPro" id="IPR006427">
    <property type="entry name" value="Portal_HK97"/>
</dbReference>
<dbReference type="Proteomes" id="UP000612899">
    <property type="component" value="Unassembled WGS sequence"/>
</dbReference>
<organism evidence="1 2">
    <name type="scientific">Rhizocola hellebori</name>
    <dbReference type="NCBI Taxonomy" id="1392758"/>
    <lineage>
        <taxon>Bacteria</taxon>
        <taxon>Bacillati</taxon>
        <taxon>Actinomycetota</taxon>
        <taxon>Actinomycetes</taxon>
        <taxon>Micromonosporales</taxon>
        <taxon>Micromonosporaceae</taxon>
        <taxon>Rhizocola</taxon>
    </lineage>
</organism>
<protein>
    <submittedName>
        <fullName evidence="1">Phage portal protein</fullName>
    </submittedName>
</protein>
<dbReference type="EMBL" id="BONY01000037">
    <property type="protein sequence ID" value="GIH07492.1"/>
    <property type="molecule type" value="Genomic_DNA"/>
</dbReference>
<dbReference type="RefSeq" id="WP_203911281.1">
    <property type="nucleotide sequence ID" value="NZ_BONY01000037.1"/>
</dbReference>
<name>A0A8J3QD73_9ACTN</name>